<keyword evidence="1" id="KW-0472">Membrane</keyword>
<keyword evidence="1" id="KW-0812">Transmembrane</keyword>
<keyword evidence="1" id="KW-1133">Transmembrane helix</keyword>
<organism evidence="2 3">
    <name type="scientific">Morella rubra</name>
    <name type="common">Chinese bayberry</name>
    <dbReference type="NCBI Taxonomy" id="262757"/>
    <lineage>
        <taxon>Eukaryota</taxon>
        <taxon>Viridiplantae</taxon>
        <taxon>Streptophyta</taxon>
        <taxon>Embryophyta</taxon>
        <taxon>Tracheophyta</taxon>
        <taxon>Spermatophyta</taxon>
        <taxon>Magnoliopsida</taxon>
        <taxon>eudicotyledons</taxon>
        <taxon>Gunneridae</taxon>
        <taxon>Pentapetalae</taxon>
        <taxon>rosids</taxon>
        <taxon>fabids</taxon>
        <taxon>Fagales</taxon>
        <taxon>Myricaceae</taxon>
        <taxon>Morella</taxon>
    </lineage>
</organism>
<evidence type="ECO:0000313" key="3">
    <source>
        <dbReference type="Proteomes" id="UP000516437"/>
    </source>
</evidence>
<feature type="transmembrane region" description="Helical" evidence="1">
    <location>
        <begin position="20"/>
        <end position="41"/>
    </location>
</feature>
<name>A0A6A1UG24_9ROSI</name>
<protein>
    <submittedName>
        <fullName evidence="2">Uncharacterized protein</fullName>
    </submittedName>
</protein>
<evidence type="ECO:0000313" key="2">
    <source>
        <dbReference type="EMBL" id="KAB1199128.1"/>
    </source>
</evidence>
<keyword evidence="3" id="KW-1185">Reference proteome</keyword>
<comment type="caution">
    <text evidence="2">The sequence shown here is derived from an EMBL/GenBank/DDBJ whole genome shotgun (WGS) entry which is preliminary data.</text>
</comment>
<dbReference type="Proteomes" id="UP000516437">
    <property type="component" value="Unassembled WGS sequence"/>
</dbReference>
<accession>A0A6A1UG24</accession>
<reference evidence="2 3" key="1">
    <citation type="journal article" date="2019" name="Plant Biotechnol. J.">
        <title>The red bayberry genome and genetic basis of sex determination.</title>
        <authorList>
            <person name="Jia H.M."/>
            <person name="Jia H.J."/>
            <person name="Cai Q.L."/>
            <person name="Wang Y."/>
            <person name="Zhao H.B."/>
            <person name="Yang W.F."/>
            <person name="Wang G.Y."/>
            <person name="Li Y.H."/>
            <person name="Zhan D.L."/>
            <person name="Shen Y.T."/>
            <person name="Niu Q.F."/>
            <person name="Chang L."/>
            <person name="Qiu J."/>
            <person name="Zhao L."/>
            <person name="Xie H.B."/>
            <person name="Fu W.Y."/>
            <person name="Jin J."/>
            <person name="Li X.W."/>
            <person name="Jiao Y."/>
            <person name="Zhou C.C."/>
            <person name="Tu T."/>
            <person name="Chai C.Y."/>
            <person name="Gao J.L."/>
            <person name="Fan L.J."/>
            <person name="van de Weg E."/>
            <person name="Wang J.Y."/>
            <person name="Gao Z.S."/>
        </authorList>
    </citation>
    <scope>NUCLEOTIDE SEQUENCE [LARGE SCALE GENOMIC DNA]</scope>
    <source>
        <tissue evidence="2">Leaves</tissue>
    </source>
</reference>
<dbReference type="OrthoDB" id="1743775at2759"/>
<sequence>MQQKIVIKLRVPCEKCSSKALVLAAAADGISIFFSSVHVSLLKRMATLYSFDCFVLSASSVDDAKHEIMLAWGDIGGSILYLVSDKEKEVFPILSNFGWLIIIHKLTRSYLLLRFCYELENFSNLAMGCAPNQ</sequence>
<dbReference type="EMBL" id="RXIC02000495">
    <property type="protein sequence ID" value="KAB1199128.1"/>
    <property type="molecule type" value="Genomic_DNA"/>
</dbReference>
<proteinExistence type="predicted"/>
<evidence type="ECO:0000256" key="1">
    <source>
        <dbReference type="SAM" id="Phobius"/>
    </source>
</evidence>
<gene>
    <name evidence="2" type="ORF">CJ030_MR0G027296</name>
</gene>
<dbReference type="Gene3D" id="3.30.70.100">
    <property type="match status" value="1"/>
</dbReference>
<dbReference type="AlphaFoldDB" id="A0A6A1UG24"/>